<dbReference type="KEGG" id="cphy:B5808_01250"/>
<organism evidence="1 2">
    <name type="scientific">Cnuibacter physcomitrellae</name>
    <dbReference type="NCBI Taxonomy" id="1619308"/>
    <lineage>
        <taxon>Bacteria</taxon>
        <taxon>Bacillati</taxon>
        <taxon>Actinomycetota</taxon>
        <taxon>Actinomycetes</taxon>
        <taxon>Micrococcales</taxon>
        <taxon>Microbacteriaceae</taxon>
        <taxon>Cnuibacter</taxon>
    </lineage>
</organism>
<keyword evidence="2" id="KW-1185">Reference proteome</keyword>
<dbReference type="Proteomes" id="UP000192775">
    <property type="component" value="Chromosome"/>
</dbReference>
<sequence>MPTSDLQPSTPPTPSTTRTAARRRIPLTRGPGLIALVAGVAVLALVAGLVAGRTVLSSSAAEPSAPEERSITAPLETRVISSTITARADITYADAVDLDIDVSSLSGPSVVTGRVPEVGAVVDAAQVVIEVAGRPVIALPGELPAYRSLRAGYSGPDVLQLKAALASLGIDPGDAASDLYDASTAAAVDELYRRAGYPSPVSSPDARRAVESAERAVSDAAAQVAAARSALEAAGSGASAAERLAADNAVRQAQRELDAAAATGAPQAQLDTLADAVELAKARRAELDRSPNVSDQQASLDSALAAQNQAEVELARARDDALTPLPASEVRYLTSLPRRVDAVSVHRGDLLTADAVSLSGAAIRLDGTISSADAEHLVVGQPAVFVTEDGRELQAVLREVADDPDGDEKRRRLILDPSGVDQATMDSLRGTNVRVTIPIESTDGEVLAAPVAALTAGPAGESRVAVVDETSGDESLVTVTTGLSAGGYVEVRSDDPRLRPGVRVVVGR</sequence>
<dbReference type="EMBL" id="CP020715">
    <property type="protein sequence ID" value="ARJ04010.1"/>
    <property type="molecule type" value="Genomic_DNA"/>
</dbReference>
<evidence type="ECO:0000313" key="1">
    <source>
        <dbReference type="EMBL" id="ARJ04010.1"/>
    </source>
</evidence>
<protein>
    <submittedName>
        <fullName evidence="1">Uncharacterized protein</fullName>
    </submittedName>
</protein>
<dbReference type="STRING" id="1619308.B5808_01250"/>
<dbReference type="SUPFAM" id="SSF47090">
    <property type="entry name" value="PGBD-like"/>
    <property type="match status" value="1"/>
</dbReference>
<dbReference type="AlphaFoldDB" id="A0A1X9LQ43"/>
<reference evidence="1 2" key="1">
    <citation type="submission" date="2017-04" db="EMBL/GenBank/DDBJ databases">
        <authorList>
            <person name="Afonso C.L."/>
            <person name="Miller P.J."/>
            <person name="Scott M.A."/>
            <person name="Spackman E."/>
            <person name="Goraichik I."/>
            <person name="Dimitrov K.M."/>
            <person name="Suarez D.L."/>
            <person name="Swayne D.E."/>
        </authorList>
    </citation>
    <scope>NUCLEOTIDE SEQUENCE [LARGE SCALE GENOMIC DNA]</scope>
    <source>
        <strain evidence="2">XA(T)</strain>
    </source>
</reference>
<proteinExistence type="predicted"/>
<accession>A0A1X9LQ43</accession>
<dbReference type="Gene3D" id="1.10.101.10">
    <property type="entry name" value="PGBD-like superfamily/PGBD"/>
    <property type="match status" value="1"/>
</dbReference>
<dbReference type="Gene3D" id="2.40.420.20">
    <property type="match status" value="1"/>
</dbReference>
<evidence type="ECO:0000313" key="2">
    <source>
        <dbReference type="Proteomes" id="UP000192775"/>
    </source>
</evidence>
<gene>
    <name evidence="1" type="ORF">B5808_01250</name>
</gene>
<name>A0A1X9LQ43_9MICO</name>
<dbReference type="InterPro" id="IPR036366">
    <property type="entry name" value="PGBDSf"/>
</dbReference>
<dbReference type="RefSeq" id="WP_085017822.1">
    <property type="nucleotide sequence ID" value="NZ_BMHD01000001.1"/>
</dbReference>
<dbReference type="InterPro" id="IPR036365">
    <property type="entry name" value="PGBD-like_sf"/>
</dbReference>